<organism evidence="3">
    <name type="scientific">Perkinsus marinus (strain ATCC 50983 / TXsc)</name>
    <dbReference type="NCBI Taxonomy" id="423536"/>
    <lineage>
        <taxon>Eukaryota</taxon>
        <taxon>Sar</taxon>
        <taxon>Alveolata</taxon>
        <taxon>Perkinsozoa</taxon>
        <taxon>Perkinsea</taxon>
        <taxon>Perkinsida</taxon>
        <taxon>Perkinsidae</taxon>
        <taxon>Perkinsus</taxon>
    </lineage>
</organism>
<feature type="compositionally biased region" description="Basic and acidic residues" evidence="1">
    <location>
        <begin position="18"/>
        <end position="27"/>
    </location>
</feature>
<dbReference type="InParanoid" id="C5KI72"/>
<accession>C5KI72</accession>
<sequence>DVSSTGATLQRGGGSPTRSERARDVRGLDAGGTDSDMRTAALTQPHKIWRELREAEVPRQNRLPLPVYTTDLSSSGLHELEEPVLQFSA</sequence>
<keyword evidence="3" id="KW-1185">Reference proteome</keyword>
<dbReference type="Proteomes" id="UP000007800">
    <property type="component" value="Unassembled WGS sequence"/>
</dbReference>
<feature type="region of interest" description="Disordered" evidence="1">
    <location>
        <begin position="1"/>
        <end position="40"/>
    </location>
</feature>
<proteinExistence type="predicted"/>
<name>C5KI72_PERM5</name>
<gene>
    <name evidence="2" type="ORF">Pmar_PMAR003753</name>
</gene>
<reference evidence="2 3" key="1">
    <citation type="submission" date="2008-07" db="EMBL/GenBank/DDBJ databases">
        <authorList>
            <person name="El-Sayed N."/>
            <person name="Caler E."/>
            <person name="Inman J."/>
            <person name="Amedeo P."/>
            <person name="Hass B."/>
            <person name="Wortman J."/>
        </authorList>
    </citation>
    <scope>NUCLEOTIDE SEQUENCE [LARGE SCALE GENOMIC DNA]</scope>
    <source>
        <strain evidence="3">ATCC 50983 / TXsc</strain>
    </source>
</reference>
<evidence type="ECO:0000313" key="3">
    <source>
        <dbReference type="Proteomes" id="UP000007800"/>
    </source>
</evidence>
<feature type="non-terminal residue" evidence="2">
    <location>
        <position position="89"/>
    </location>
</feature>
<dbReference type="AlphaFoldDB" id="C5KI72"/>
<dbReference type="RefSeq" id="XP_002784488.1">
    <property type="nucleotide sequence ID" value="XM_002784442.1"/>
</dbReference>
<evidence type="ECO:0000313" key="2">
    <source>
        <dbReference type="EMBL" id="EER16284.1"/>
    </source>
</evidence>
<evidence type="ECO:0000256" key="1">
    <source>
        <dbReference type="SAM" id="MobiDB-lite"/>
    </source>
</evidence>
<feature type="non-terminal residue" evidence="2">
    <location>
        <position position="1"/>
    </location>
</feature>
<protein>
    <submittedName>
        <fullName evidence="2">Uncharacterized protein</fullName>
    </submittedName>
</protein>
<dbReference type="GeneID" id="9061498"/>
<dbReference type="EMBL" id="GG673069">
    <property type="protein sequence ID" value="EER16284.1"/>
    <property type="molecule type" value="Genomic_DNA"/>
</dbReference>